<evidence type="ECO:0000259" key="21">
    <source>
        <dbReference type="PROSITE" id="PS51278"/>
    </source>
</evidence>
<dbReference type="SUPFAM" id="SSF56235">
    <property type="entry name" value="N-terminal nucleophile aminohydrolases (Ntn hydrolases)"/>
    <property type="match status" value="1"/>
</dbReference>
<evidence type="ECO:0000256" key="16">
    <source>
        <dbReference type="ARBA" id="ARBA00023291"/>
    </source>
</evidence>
<keyword evidence="14" id="KW-0411">Iron-sulfur</keyword>
<protein>
    <recommendedName>
        <fullName evidence="19">Glutamate synthase [NADPH] large chain</fullName>
        <ecNumber evidence="5">1.4.1.13</ecNumber>
    </recommendedName>
    <alternativeName>
        <fullName evidence="20">Glutamate synthase subunit alpha</fullName>
    </alternativeName>
</protein>
<keyword evidence="23" id="KW-1185">Reference proteome</keyword>
<evidence type="ECO:0000256" key="15">
    <source>
        <dbReference type="ARBA" id="ARBA00023164"/>
    </source>
</evidence>
<dbReference type="InterPro" id="IPR013785">
    <property type="entry name" value="Aldolase_TIM"/>
</dbReference>
<evidence type="ECO:0000256" key="13">
    <source>
        <dbReference type="ARBA" id="ARBA00023004"/>
    </source>
</evidence>
<dbReference type="Gene3D" id="3.60.20.10">
    <property type="entry name" value="Glutamine Phosphoribosylpyrophosphate, subunit 1, domain 1"/>
    <property type="match status" value="1"/>
</dbReference>
<comment type="catalytic activity">
    <reaction evidence="18">
        <text>2 L-glutamate + NADP(+) = L-glutamine + 2-oxoglutarate + NADPH + H(+)</text>
        <dbReference type="Rhea" id="RHEA:15501"/>
        <dbReference type="ChEBI" id="CHEBI:15378"/>
        <dbReference type="ChEBI" id="CHEBI:16810"/>
        <dbReference type="ChEBI" id="CHEBI:29985"/>
        <dbReference type="ChEBI" id="CHEBI:57783"/>
        <dbReference type="ChEBI" id="CHEBI:58349"/>
        <dbReference type="ChEBI" id="CHEBI:58359"/>
        <dbReference type="EC" id="1.4.1.13"/>
    </reaction>
</comment>
<keyword evidence="16" id="KW-0003">3Fe-4S</keyword>
<dbReference type="InterPro" id="IPR006982">
    <property type="entry name" value="Glu_synth_centr_N"/>
</dbReference>
<comment type="cofactor">
    <cofactor evidence="3">
        <name>FAD</name>
        <dbReference type="ChEBI" id="CHEBI:57692"/>
    </cofactor>
</comment>
<dbReference type="GO" id="GO:0019676">
    <property type="term" value="P:ammonia assimilation cycle"/>
    <property type="evidence" value="ECO:0007669"/>
    <property type="project" value="TreeGrafter"/>
</dbReference>
<evidence type="ECO:0000313" key="23">
    <source>
        <dbReference type="Proteomes" id="UP000184050"/>
    </source>
</evidence>
<dbReference type="CDD" id="cd02808">
    <property type="entry name" value="GltS_FMN"/>
    <property type="match status" value="1"/>
</dbReference>
<dbReference type="GO" id="GO:0046872">
    <property type="term" value="F:metal ion binding"/>
    <property type="evidence" value="ECO:0007669"/>
    <property type="project" value="UniProtKB-KW"/>
</dbReference>
<dbReference type="FunFam" id="2.160.20.60:FF:000001">
    <property type="entry name" value="Glutamate synthase, large subunit"/>
    <property type="match status" value="1"/>
</dbReference>
<dbReference type="FunFam" id="3.20.20.70:FF:000031">
    <property type="entry name" value="Glutamate synthase 1 [NADH]"/>
    <property type="match status" value="1"/>
</dbReference>
<dbReference type="Pfam" id="PF00310">
    <property type="entry name" value="GATase_2"/>
    <property type="match status" value="1"/>
</dbReference>
<evidence type="ECO:0000256" key="9">
    <source>
        <dbReference type="ARBA" id="ARBA00022723"/>
    </source>
</evidence>
<dbReference type="InterPro" id="IPR036485">
    <property type="entry name" value="Glu_synth_asu_C_sf"/>
</dbReference>
<dbReference type="RefSeq" id="WP_073170486.1">
    <property type="nucleotide sequence ID" value="NZ_FQZE01000021.1"/>
</dbReference>
<dbReference type="EC" id="1.4.1.13" evidence="5"/>
<comment type="cofactor">
    <cofactor evidence="2">
        <name>[3Fe-4S] cluster</name>
        <dbReference type="ChEBI" id="CHEBI:21137"/>
    </cofactor>
</comment>
<dbReference type="Proteomes" id="UP000184050">
    <property type="component" value="Unassembled WGS sequence"/>
</dbReference>
<gene>
    <name evidence="22" type="ORF">SAMN05444280_12150</name>
</gene>
<evidence type="ECO:0000256" key="5">
    <source>
        <dbReference type="ARBA" id="ARBA00012079"/>
    </source>
</evidence>
<name>A0A1M6JVU0_9BACT</name>
<evidence type="ECO:0000256" key="2">
    <source>
        <dbReference type="ARBA" id="ARBA00001927"/>
    </source>
</evidence>
<evidence type="ECO:0000256" key="11">
    <source>
        <dbReference type="ARBA" id="ARBA00022962"/>
    </source>
</evidence>
<evidence type="ECO:0000256" key="6">
    <source>
        <dbReference type="ARBA" id="ARBA00022605"/>
    </source>
</evidence>
<dbReference type="CDD" id="cd00713">
    <property type="entry name" value="GltS"/>
    <property type="match status" value="1"/>
</dbReference>
<dbReference type="GO" id="GO:0006537">
    <property type="term" value="P:glutamate biosynthetic process"/>
    <property type="evidence" value="ECO:0007669"/>
    <property type="project" value="UniProtKB-KW"/>
</dbReference>
<dbReference type="GO" id="GO:0004355">
    <property type="term" value="F:glutamate synthase (NADPH) activity"/>
    <property type="evidence" value="ECO:0007669"/>
    <property type="project" value="UniProtKB-EC"/>
</dbReference>
<evidence type="ECO:0000256" key="4">
    <source>
        <dbReference type="ARBA" id="ARBA00009716"/>
    </source>
</evidence>
<feature type="domain" description="Glutamine amidotransferase type-2" evidence="21">
    <location>
        <begin position="21"/>
        <end position="414"/>
    </location>
</feature>
<organism evidence="22 23">
    <name type="scientific">Tangfeifania diversioriginum</name>
    <dbReference type="NCBI Taxonomy" id="1168035"/>
    <lineage>
        <taxon>Bacteria</taxon>
        <taxon>Pseudomonadati</taxon>
        <taxon>Bacteroidota</taxon>
        <taxon>Bacteroidia</taxon>
        <taxon>Marinilabiliales</taxon>
        <taxon>Prolixibacteraceae</taxon>
        <taxon>Tangfeifania</taxon>
    </lineage>
</organism>
<dbReference type="InterPro" id="IPR050711">
    <property type="entry name" value="ET-N_metabolism_enzyme"/>
</dbReference>
<comment type="cofactor">
    <cofactor evidence="1">
        <name>FMN</name>
        <dbReference type="ChEBI" id="CHEBI:58210"/>
    </cofactor>
</comment>
<dbReference type="PROSITE" id="PS51278">
    <property type="entry name" value="GATASE_TYPE_2"/>
    <property type="match status" value="1"/>
</dbReference>
<reference evidence="22 23" key="1">
    <citation type="submission" date="2016-11" db="EMBL/GenBank/DDBJ databases">
        <authorList>
            <person name="Jaros S."/>
            <person name="Januszkiewicz K."/>
            <person name="Wedrychowicz H."/>
        </authorList>
    </citation>
    <scope>NUCLEOTIDE SEQUENCE [LARGE SCALE GENOMIC DNA]</scope>
    <source>
        <strain evidence="22 23">DSM 27063</strain>
    </source>
</reference>
<keyword evidence="12" id="KW-0560">Oxidoreductase</keyword>
<evidence type="ECO:0000256" key="12">
    <source>
        <dbReference type="ARBA" id="ARBA00023002"/>
    </source>
</evidence>
<dbReference type="NCBIfam" id="NF008730">
    <property type="entry name" value="PRK11750.1"/>
    <property type="match status" value="1"/>
</dbReference>
<evidence type="ECO:0000256" key="1">
    <source>
        <dbReference type="ARBA" id="ARBA00001917"/>
    </source>
</evidence>
<dbReference type="Pfam" id="PF01493">
    <property type="entry name" value="GXGXG"/>
    <property type="match status" value="1"/>
</dbReference>
<dbReference type="InterPro" id="IPR017932">
    <property type="entry name" value="GATase_2_dom"/>
</dbReference>
<keyword evidence="10" id="KW-0274">FAD</keyword>
<comment type="similarity">
    <text evidence="4">Belongs to the glutamate synthase family.</text>
</comment>
<evidence type="ECO:0000256" key="14">
    <source>
        <dbReference type="ARBA" id="ARBA00023014"/>
    </source>
</evidence>
<keyword evidence="8" id="KW-0288">FMN</keyword>
<dbReference type="GO" id="GO:0051538">
    <property type="term" value="F:3 iron, 4 sulfur cluster binding"/>
    <property type="evidence" value="ECO:0007669"/>
    <property type="project" value="UniProtKB-KW"/>
</dbReference>
<dbReference type="FunFam" id="3.60.20.10:FF:000001">
    <property type="entry name" value="Glutamate synthase, large subunit"/>
    <property type="match status" value="1"/>
</dbReference>
<dbReference type="InterPro" id="IPR002489">
    <property type="entry name" value="Glu_synth_asu_C"/>
</dbReference>
<keyword evidence="15" id="KW-0314">Glutamate biosynthesis</keyword>
<evidence type="ECO:0000313" key="22">
    <source>
        <dbReference type="EMBL" id="SHJ50806.1"/>
    </source>
</evidence>
<dbReference type="OrthoDB" id="9758182at2"/>
<dbReference type="InterPro" id="IPR002932">
    <property type="entry name" value="Glu_synthdom"/>
</dbReference>
<dbReference type="STRING" id="1168035.SAMN05444280_12150"/>
<dbReference type="CDD" id="cd00982">
    <property type="entry name" value="gltB_C"/>
    <property type="match status" value="1"/>
</dbReference>
<accession>A0A1M6JVU0</accession>
<evidence type="ECO:0000256" key="17">
    <source>
        <dbReference type="ARBA" id="ARBA00037898"/>
    </source>
</evidence>
<evidence type="ECO:0000256" key="20">
    <source>
        <dbReference type="ARBA" id="ARBA00079921"/>
    </source>
</evidence>
<evidence type="ECO:0000256" key="8">
    <source>
        <dbReference type="ARBA" id="ARBA00022643"/>
    </source>
</evidence>
<keyword evidence="6" id="KW-0028">Amino-acid biosynthesis</keyword>
<keyword evidence="13" id="KW-0408">Iron</keyword>
<dbReference type="PANTHER" id="PTHR11938:SF133">
    <property type="entry name" value="GLUTAMATE SYNTHASE (NADH)"/>
    <property type="match status" value="1"/>
</dbReference>
<evidence type="ECO:0000256" key="10">
    <source>
        <dbReference type="ARBA" id="ARBA00022827"/>
    </source>
</evidence>
<comment type="pathway">
    <text evidence="17">Amino-acid biosynthesis; L-glutamate biosynthesis via GLT pathway; L-glutamate from 2-oxoglutarate and L-glutamine (NADP(+) route): step 1/1.</text>
</comment>
<dbReference type="Gene3D" id="2.160.20.60">
    <property type="entry name" value="Glutamate synthase, alpha subunit, C-terminal domain"/>
    <property type="match status" value="1"/>
</dbReference>
<dbReference type="Gene3D" id="3.20.20.70">
    <property type="entry name" value="Aldolase class I"/>
    <property type="match status" value="2"/>
</dbReference>
<keyword evidence="9" id="KW-0479">Metal-binding</keyword>
<proteinExistence type="inferred from homology"/>
<dbReference type="Pfam" id="PF01645">
    <property type="entry name" value="Glu_synthase"/>
    <property type="match status" value="1"/>
</dbReference>
<evidence type="ECO:0000256" key="3">
    <source>
        <dbReference type="ARBA" id="ARBA00001974"/>
    </source>
</evidence>
<dbReference type="SUPFAM" id="SSF51395">
    <property type="entry name" value="FMN-linked oxidoreductases"/>
    <property type="match status" value="1"/>
</dbReference>
<keyword evidence="11" id="KW-0315">Glutamine amidotransferase</keyword>
<evidence type="ECO:0000256" key="18">
    <source>
        <dbReference type="ARBA" id="ARBA00048151"/>
    </source>
</evidence>
<dbReference type="PANTHER" id="PTHR11938">
    <property type="entry name" value="FAD NADPH DEHYDROGENASE/OXIDOREDUCTASE"/>
    <property type="match status" value="1"/>
</dbReference>
<dbReference type="SUPFAM" id="SSF69336">
    <property type="entry name" value="Alpha subunit of glutamate synthase, C-terminal domain"/>
    <property type="match status" value="1"/>
</dbReference>
<dbReference type="InterPro" id="IPR029055">
    <property type="entry name" value="Ntn_hydrolases_N"/>
</dbReference>
<evidence type="ECO:0000256" key="19">
    <source>
        <dbReference type="ARBA" id="ARBA00072108"/>
    </source>
</evidence>
<keyword evidence="7" id="KW-0285">Flavoprotein</keyword>
<evidence type="ECO:0000256" key="7">
    <source>
        <dbReference type="ARBA" id="ARBA00022630"/>
    </source>
</evidence>
<dbReference type="EMBL" id="FQZE01000021">
    <property type="protein sequence ID" value="SHJ50806.1"/>
    <property type="molecule type" value="Genomic_DNA"/>
</dbReference>
<dbReference type="Pfam" id="PF04898">
    <property type="entry name" value="Glu_syn_central"/>
    <property type="match status" value="1"/>
</dbReference>
<sequence>MQMRLPEAKGLYNPANEHDNCGIGFVAHIKGNPSHDIIRKGLDVLRNMDHRGAISADNSTGDGAGMLLQIPHDFITRELKLDVGEPGKYGTGLIFLPKDTKEAELCIEVLSKHIKTEGLTLVGYRDVPVDSSAPGEIAKSNEPFIKQVFVKADLESDVLERKLYIVRKLVEKEILNSNLKCKENFYQPSLSAKVIVYKGMLTPDQLAAYYIDLKNEQFKSAIALVHSRFSTNTFPTWDLAQPFRIVAHNGEINTVKGNRLWMQAREALMKSEVFGEDLKKLLPVIEPGKSDSASFDNVLEFLHMAGRTLPHSLCMMIPESFNEKNPIPESLKAFYEYHSTIMEPWDGPASMVFSDGRYIGGTLDRNGLRPSRYVITKNDLIVMGSEVGVQAFPPEDIVSKGRLRPGKILLVDTQLGIIIPDEEVKSQLSHRNPYDMWLKENRLLMDDIKVKKRVPSAIDNFATYSKAFGYSKEEMYDLIKPMSEKAAEPTSSMGNDVPPAVFSDKPKRFFEYFKQMFAQVTNPAIDPIREGLVMALTNYIGSLHSNILVETPEHCKLIKFKSPIVTNTDLGKIKDLKDEMFSHKVIQMVFPVKKGVKGFEAALDKMLKDAEWAVDNNKNYIILSDRKISEEQAPIPSLLGVAMVHHHLIKKQKRMQVGIIVETAEAREVTHFALLLGYGASVINPYLAFAAIDYMVKEGKIDLEYKEARKNYIKAIDKGLLKVFSKMGISTLRSYHGAQIFESIGVSKALIDKYFTGTAAKISGIGLEEICKEATLFHEKAYKKEAAPKPFSFENNGVYAWRKNGEHHAWNPETIGLLQWSTRTNDFAKFKEFTSLVDKQNRKPAFIRSHFNFKKNPIPIEEVEPEEAIMKRFVTGAMSYGSISKEAHEALAITMNTIGGRSNTGEGGENPERFGTNRNSKIKQVASGRFGVTNNYLINAEELQIKIAQGAKPGEGGQLPGYKVDKIIAKTRNSTPGITLISPPPHHDIYSIEDLAQLIYDLKITNPKAAVSVKLVSEDGVGTIAAGVSKAFADVITIAGTSGGTGASPASSIKHAGMPVELGIAETQQTLVLNNLRGRVKLQVDGQLKTGRDVISLACLGAEEFGFSTAPLIALGCVMMRKCHMNTCPAGIATQDESLRKRFIGRAEYTINFFRFLAKEVREYLAEMGYRKFEDIVGRTDLLEVDPEVVNWKSKNVDFSDLLYMPDEAKQFPIHNIHPNTKKIEGHIDLDLIKEAKKAIKGAEKVWISHKIINVDRTTGAMLSGEISKKYGEEGLPDDTINCTFHGTAGQSFGAFLVKGVTFRLEGDSNDYIGKGLSGGKIIVVPPFGTAFKPEENIIVGNTSFYGATRGEAYIRGVAGERFGVRNSGVHAVVEGTGDHCCEYMTGGRVVVLGSTGRNFAAGMSGGIAYVLDRTGNFDYYCNKGLVDLTPVEDKSDVTELQTLINNHLLYTHSTLAAEILTNWEEYLPKFVKVIPFEYKKVLEEQKLVELQQKLQLTEDDPSRHE</sequence>